<name>A0A1B4ZDC0_9ACTN</name>
<reference evidence="2" key="1">
    <citation type="journal article" date="2016" name="Nat. Chem. Biol.">
        <title>Amino-group carrier-protein-mediated secondary metabolite biosynthesis in Streptomyces.</title>
        <authorList>
            <person name="Hasebe F."/>
            <person name="Matsuda K."/>
            <person name="Shiraishi T."/>
            <person name="Futamura Y."/>
            <person name="Nakano T."/>
            <person name="Tomita T."/>
            <person name="Ishigami K."/>
            <person name="Taka H."/>
            <person name="Mineki R."/>
            <person name="Fujimura T."/>
            <person name="Osada H."/>
            <person name="Kuzuyama T."/>
            <person name="Nishiyama M."/>
        </authorList>
    </citation>
    <scope>NUCLEOTIDE SEQUENCE</scope>
    <source>
        <strain evidence="2">SANK 60404</strain>
    </source>
</reference>
<dbReference type="InterPro" id="IPR008407">
    <property type="entry name" value="Brnchd-chn_aa_trnsp_AzlD"/>
</dbReference>
<keyword evidence="1" id="KW-0472">Membrane</keyword>
<organism evidence="2">
    <name type="scientific">Streptomyces sp. SANK 60404</name>
    <dbReference type="NCBI Taxonomy" id="1213862"/>
    <lineage>
        <taxon>Bacteria</taxon>
        <taxon>Bacillati</taxon>
        <taxon>Actinomycetota</taxon>
        <taxon>Actinomycetes</taxon>
        <taxon>Kitasatosporales</taxon>
        <taxon>Streptomycetaceae</taxon>
        <taxon>Streptomyces</taxon>
    </lineage>
</organism>
<dbReference type="Pfam" id="PF05437">
    <property type="entry name" value="AzlD"/>
    <property type="match status" value="1"/>
</dbReference>
<keyword evidence="1" id="KW-1133">Transmembrane helix</keyword>
<dbReference type="AlphaFoldDB" id="A0A1B4ZDC0"/>
<evidence type="ECO:0000313" key="2">
    <source>
        <dbReference type="EMBL" id="BAV57439.1"/>
    </source>
</evidence>
<protein>
    <submittedName>
        <fullName evidence="2">Branched-chain amino acid transporter</fullName>
    </submittedName>
</protein>
<sequence length="106" mass="11069">MGLTLLIVGMALCAFATRWVPVVLFDDRELPAPVKLALDYVPGAVLAALVFPAVFTPLWTNGDSHWAVPTLLGGVATVIAGRLVKHFLASAAIGVAVFFLAGQLLG</sequence>
<gene>
    <name evidence="2" type="primary">vzb3</name>
</gene>
<evidence type="ECO:0000256" key="1">
    <source>
        <dbReference type="SAM" id="Phobius"/>
    </source>
</evidence>
<dbReference type="EMBL" id="LC072720">
    <property type="protein sequence ID" value="BAV57439.1"/>
    <property type="molecule type" value="Genomic_DNA"/>
</dbReference>
<feature type="transmembrane region" description="Helical" evidence="1">
    <location>
        <begin position="87"/>
        <end position="105"/>
    </location>
</feature>
<feature type="transmembrane region" description="Helical" evidence="1">
    <location>
        <begin position="40"/>
        <end position="59"/>
    </location>
</feature>
<keyword evidence="1" id="KW-0812">Transmembrane</keyword>
<accession>A0A1B4ZDC0</accession>
<proteinExistence type="predicted"/>